<reference evidence="3" key="1">
    <citation type="submission" date="2017-02" db="UniProtKB">
        <authorList>
            <consortium name="WormBaseParasite"/>
        </authorList>
    </citation>
    <scope>IDENTIFICATION</scope>
</reference>
<dbReference type="AlphaFoldDB" id="A0A0N5AGY8"/>
<proteinExistence type="predicted"/>
<dbReference type="PANTHER" id="PTHR47163">
    <property type="entry name" value="DDE_TNP_IS1595 DOMAIN-CONTAINING PROTEIN"/>
    <property type="match status" value="1"/>
</dbReference>
<dbReference type="STRING" id="451379.A0A0N5AGY8"/>
<dbReference type="WBParaSite" id="SMUV_0000361801-mRNA-1">
    <property type="protein sequence ID" value="SMUV_0000361801-mRNA-1"/>
    <property type="gene ID" value="SMUV_0000361801"/>
</dbReference>
<protein>
    <submittedName>
        <fullName evidence="3">Uncharacterized protein</fullName>
    </submittedName>
</protein>
<sequence>MKELYSESDGGDEVEEKKRKQGNQNCSENASCSKQIENDQNGAMNSENELCTNNLESHSYDYNEILEGDRPDPSVIMAKALMAGGIAGDEESSSRFLKHERTKQYYIKVVEPLIKDRFQAANWMREKHLLVQGMRCPACQLDMLWTKHNKCGDGYSWKCHNSACSRYKYTKSIRNGSLFQRSHISFGKWVNAMYLWSIDEDVNMAALKSDLSSKTMVDAFTCFRELCQWYFDTHPIKIGGNNHECILDMVPATRKRRLDSNFQQSMQYVVVITDLSSKPFNGCLELIDGGFPKDIYSFLCKVILKDTVVWCKKPESFERLYIEQQQLIGKLSTTSAKSKSDVGNTGVSSIVNVPTVLRFKKLDKNECCKEYLHYWHKLKERLKRINTYKEDSRKGYLYELMWKDRFSENTLETLCEHIAEKHGF</sequence>
<evidence type="ECO:0000313" key="3">
    <source>
        <dbReference type="WBParaSite" id="SMUV_0000361801-mRNA-1"/>
    </source>
</evidence>
<evidence type="ECO:0000256" key="1">
    <source>
        <dbReference type="SAM" id="MobiDB-lite"/>
    </source>
</evidence>
<name>A0A0N5AGY8_9BILA</name>
<evidence type="ECO:0000313" key="2">
    <source>
        <dbReference type="Proteomes" id="UP000046393"/>
    </source>
</evidence>
<dbReference type="PANTHER" id="PTHR47163:SF2">
    <property type="entry name" value="SI:DKEY-17M8.2"/>
    <property type="match status" value="1"/>
</dbReference>
<organism evidence="2 3">
    <name type="scientific">Syphacia muris</name>
    <dbReference type="NCBI Taxonomy" id="451379"/>
    <lineage>
        <taxon>Eukaryota</taxon>
        <taxon>Metazoa</taxon>
        <taxon>Ecdysozoa</taxon>
        <taxon>Nematoda</taxon>
        <taxon>Chromadorea</taxon>
        <taxon>Rhabditida</taxon>
        <taxon>Spirurina</taxon>
        <taxon>Oxyuridomorpha</taxon>
        <taxon>Oxyuroidea</taxon>
        <taxon>Oxyuridae</taxon>
        <taxon>Syphacia</taxon>
    </lineage>
</organism>
<keyword evidence="2" id="KW-1185">Reference proteome</keyword>
<dbReference type="Proteomes" id="UP000046393">
    <property type="component" value="Unplaced"/>
</dbReference>
<feature type="compositionally biased region" description="Polar residues" evidence="1">
    <location>
        <begin position="22"/>
        <end position="34"/>
    </location>
</feature>
<feature type="region of interest" description="Disordered" evidence="1">
    <location>
        <begin position="1"/>
        <end position="34"/>
    </location>
</feature>
<accession>A0A0N5AGY8</accession>
<dbReference type="InterPro" id="IPR053164">
    <property type="entry name" value="IS1016-like_transposase"/>
</dbReference>